<feature type="transmembrane region" description="Helical" evidence="9">
    <location>
        <begin position="336"/>
        <end position="354"/>
    </location>
</feature>
<evidence type="ECO:0000256" key="5">
    <source>
        <dbReference type="ARBA" id="ARBA00022824"/>
    </source>
</evidence>
<organism evidence="10 11">
    <name type="scientific">Trichuris muris</name>
    <name type="common">Mouse whipworm</name>
    <dbReference type="NCBI Taxonomy" id="70415"/>
    <lineage>
        <taxon>Eukaryota</taxon>
        <taxon>Metazoa</taxon>
        <taxon>Ecdysozoa</taxon>
        <taxon>Nematoda</taxon>
        <taxon>Enoplea</taxon>
        <taxon>Dorylaimia</taxon>
        <taxon>Trichinellida</taxon>
        <taxon>Trichuridae</taxon>
        <taxon>Trichuris</taxon>
    </lineage>
</organism>
<feature type="transmembrane region" description="Helical" evidence="9">
    <location>
        <begin position="46"/>
        <end position="67"/>
    </location>
</feature>
<protein>
    <recommendedName>
        <fullName evidence="9">Protein RFT1 homolog</fullName>
    </recommendedName>
</protein>
<feature type="transmembrane region" description="Helical" evidence="9">
    <location>
        <begin position="501"/>
        <end position="523"/>
    </location>
</feature>
<evidence type="ECO:0000313" key="11">
    <source>
        <dbReference type="WBParaSite" id="TMUE_3000014956.1"/>
    </source>
</evidence>
<dbReference type="GO" id="GO:0006488">
    <property type="term" value="P:dolichol-linked oligosaccharide biosynthetic process"/>
    <property type="evidence" value="ECO:0007669"/>
    <property type="project" value="InterPro"/>
</dbReference>
<evidence type="ECO:0000256" key="9">
    <source>
        <dbReference type="RuleBase" id="RU365067"/>
    </source>
</evidence>
<comment type="similarity">
    <text evidence="3 9">Belongs to the RFT1 family.</text>
</comment>
<dbReference type="Proteomes" id="UP000046395">
    <property type="component" value="Unassembled WGS sequence"/>
</dbReference>
<feature type="transmembrane region" description="Helical" evidence="9">
    <location>
        <begin position="374"/>
        <end position="398"/>
    </location>
</feature>
<evidence type="ECO:0000256" key="7">
    <source>
        <dbReference type="ARBA" id="ARBA00023136"/>
    </source>
</evidence>
<feature type="transmembrane region" description="Helical" evidence="9">
    <location>
        <begin position="21"/>
        <end position="40"/>
    </location>
</feature>
<feature type="transmembrane region" description="Helical" evidence="9">
    <location>
        <begin position="470"/>
        <end position="495"/>
    </location>
</feature>
<dbReference type="PANTHER" id="PTHR13117">
    <property type="entry name" value="ENDOPLASMIC RETICULUM MULTISPAN TRANSMEMBRANE PROTEIN-RELATED"/>
    <property type="match status" value="1"/>
</dbReference>
<dbReference type="InterPro" id="IPR007594">
    <property type="entry name" value="RFT1"/>
</dbReference>
<keyword evidence="4 9" id="KW-0812">Transmembrane</keyword>
<reference evidence="11" key="1">
    <citation type="submission" date="2019-12" db="UniProtKB">
        <authorList>
            <consortium name="WormBaseParasite"/>
        </authorList>
    </citation>
    <scope>IDENTIFICATION</scope>
</reference>
<evidence type="ECO:0000256" key="3">
    <source>
        <dbReference type="ARBA" id="ARBA00010288"/>
    </source>
</evidence>
<keyword evidence="7 9" id="KW-0472">Membrane</keyword>
<evidence type="ECO:0000256" key="2">
    <source>
        <dbReference type="ARBA" id="ARBA00004922"/>
    </source>
</evidence>
<dbReference type="Pfam" id="PF04506">
    <property type="entry name" value="Rft-1"/>
    <property type="match status" value="1"/>
</dbReference>
<dbReference type="PANTHER" id="PTHR13117:SF5">
    <property type="entry name" value="PROTEIN RFT1 HOMOLOG"/>
    <property type="match status" value="1"/>
</dbReference>
<feature type="transmembrane region" description="Helical" evidence="9">
    <location>
        <begin position="87"/>
        <end position="109"/>
    </location>
</feature>
<name>A0A5S6R5S4_TRIMR</name>
<evidence type="ECO:0000256" key="8">
    <source>
        <dbReference type="ARBA" id="ARBA00045912"/>
    </source>
</evidence>
<evidence type="ECO:0000256" key="4">
    <source>
        <dbReference type="ARBA" id="ARBA00022692"/>
    </source>
</evidence>
<feature type="transmembrane region" description="Helical" evidence="9">
    <location>
        <begin position="184"/>
        <end position="206"/>
    </location>
</feature>
<dbReference type="GO" id="GO:0005789">
    <property type="term" value="C:endoplasmic reticulum membrane"/>
    <property type="evidence" value="ECO:0007669"/>
    <property type="project" value="UniProtKB-SubCell"/>
</dbReference>
<sequence>MNLPESALDLDVDVLAENTTYNIVLQVALRAFTFLVNAILLHRTTLAVLGIANVRLALLYSTICFFAREAFRRSCLRPPKQFLMPGVCNVVWLCPLASVIVGLLSGFVWTYLLVRPDDIAEIKHYTASVWLYVFAVVIESIAEPLWLLFQNLKVLKVKVVIEGLQNFLRTIFVLLMVLKYPNLSLLAFSLSMVASSLLYTILYYGYAFLMYRPSPLADAEWRKREFVLSSVWPKPSRGLDRDSLCLIWSFFKHGIAKQFLTEGERYMMTFFNMLDFTDQGTLSVISNVGSLFPRIILAPLEESSYAYFSQNVERGKSLRFQNERIFSRVHQTLSSLLKLVSFAGLVIVVFGQSYSYTFLKIYAGKQLCSSAGPLLLKCFSLYIWLLAVNGHTECFMFASMHNRQVDRHRYCLFYFCFVFLLSSFVLCHFLGSVGFILANCINVVCRIIYSCHFIRSFYQDSGDRFRSPVLGLVPNGSVQGILLVSLLTTSLSNIIFCCDGFFNTCTHLVIGVLLLLATVMTILNQEPELRHKLLRFFRDCPFATFRCNNERPHGISTDGTRVHSFDCA</sequence>
<keyword evidence="5" id="KW-0256">Endoplasmic reticulum</keyword>
<dbReference type="STRING" id="70415.A0A5S6R5S4"/>
<keyword evidence="6 9" id="KW-1133">Transmembrane helix</keyword>
<comment type="pathway">
    <text evidence="2">Protein modification; protein glycosylation.</text>
</comment>
<dbReference type="GO" id="GO:0034203">
    <property type="term" value="P:glycolipid translocation"/>
    <property type="evidence" value="ECO:0007669"/>
    <property type="project" value="TreeGrafter"/>
</dbReference>
<proteinExistence type="inferred from homology"/>
<evidence type="ECO:0000256" key="6">
    <source>
        <dbReference type="ARBA" id="ARBA00022989"/>
    </source>
</evidence>
<feature type="transmembrane region" description="Helical" evidence="9">
    <location>
        <begin position="410"/>
        <end position="430"/>
    </location>
</feature>
<dbReference type="AlphaFoldDB" id="A0A5S6R5S4"/>
<comment type="subcellular location">
    <subcellularLocation>
        <location evidence="1 9">Endoplasmic reticulum membrane</location>
        <topology evidence="1 9">Multi-pass membrane protein</topology>
    </subcellularLocation>
</comment>
<evidence type="ECO:0000313" key="10">
    <source>
        <dbReference type="Proteomes" id="UP000046395"/>
    </source>
</evidence>
<keyword evidence="10" id="KW-1185">Reference proteome</keyword>
<evidence type="ECO:0000256" key="1">
    <source>
        <dbReference type="ARBA" id="ARBA00004477"/>
    </source>
</evidence>
<dbReference type="WBParaSite" id="TMUE_3000014956.1">
    <property type="protein sequence ID" value="TMUE_3000014956.1"/>
    <property type="gene ID" value="WBGene00290266"/>
</dbReference>
<feature type="transmembrane region" description="Helical" evidence="9">
    <location>
        <begin position="129"/>
        <end position="147"/>
    </location>
</feature>
<accession>A0A5S6R5S4</accession>
<comment type="function">
    <text evidence="8 9">Intramembrane glycolipid transporter that operates in the biosynthetic pathway of dolichol-linked oligosaccharides, the glycan precursors employed in protein asparagine (N)-glycosylation. The sequential addition of sugars to dolichol pyrophosphate produces dolichol-linked oligosaccharides containing fourteen sugars, including two GlcNAcs, nine mannoses and three glucoses. Once assembled, the oligosaccharide is transferred from the lipid to nascent proteins by oligosaccharyltransferases. The assembly of dolichol-linked oligosaccharides begins on the cytosolic side of the endoplasmic reticulum membrane and finishes in its lumen. RFT1 could mediate the translocation of the cytosolically oriented intermediate DolPP-GlcNAc2Man5, produced by ALG11, into the ER lumen where dolichol-linked oligosaccharides assembly continues. However, the intramembrane lipid transporter activity could not be confirmed in vitro.</text>
</comment>